<dbReference type="SUPFAM" id="SSF101821">
    <property type="entry name" value="Aminopeptidase/glucanase lid domain"/>
    <property type="match status" value="1"/>
</dbReference>
<dbReference type="InterPro" id="IPR001948">
    <property type="entry name" value="Peptidase_M18"/>
</dbReference>
<evidence type="ECO:0000256" key="6">
    <source>
        <dbReference type="ARBA" id="ARBA00022670"/>
    </source>
</evidence>
<evidence type="ECO:0000256" key="11">
    <source>
        <dbReference type="RuleBase" id="RU004386"/>
    </source>
</evidence>
<keyword evidence="7 11" id="KW-0479">Metal-binding</keyword>
<comment type="cofactor">
    <cofactor evidence="2">
        <name>Zn(2+)</name>
        <dbReference type="ChEBI" id="CHEBI:29105"/>
    </cofactor>
</comment>
<comment type="catalytic activity">
    <reaction evidence="1">
        <text>Release of an N-terminal aspartate or glutamate from a peptide, with a preference for aspartate.</text>
        <dbReference type="EC" id="3.4.11.21"/>
    </reaction>
</comment>
<keyword evidence="6 11" id="KW-0645">Protease</keyword>
<dbReference type="Pfam" id="PF02127">
    <property type="entry name" value="Peptidase_M18"/>
    <property type="match status" value="1"/>
</dbReference>
<proteinExistence type="inferred from homology"/>
<dbReference type="Gene3D" id="3.40.630.10">
    <property type="entry name" value="Zn peptidases"/>
    <property type="match status" value="1"/>
</dbReference>
<keyword evidence="5 11" id="KW-0031">Aminopeptidase</keyword>
<organism evidence="12 13">
    <name type="scientific">Tritrichomonas musculus</name>
    <dbReference type="NCBI Taxonomy" id="1915356"/>
    <lineage>
        <taxon>Eukaryota</taxon>
        <taxon>Metamonada</taxon>
        <taxon>Parabasalia</taxon>
        <taxon>Tritrichomonadida</taxon>
        <taxon>Tritrichomonadidae</taxon>
        <taxon>Tritrichomonas</taxon>
    </lineage>
</organism>
<reference evidence="12 13" key="1">
    <citation type="submission" date="2024-04" db="EMBL/GenBank/DDBJ databases">
        <title>Tritrichomonas musculus Genome.</title>
        <authorList>
            <person name="Alves-Ferreira E."/>
            <person name="Grigg M."/>
            <person name="Lorenzi H."/>
            <person name="Galac M."/>
        </authorList>
    </citation>
    <scope>NUCLEOTIDE SEQUENCE [LARGE SCALE GENOMIC DNA]</scope>
    <source>
        <strain evidence="12 13">EAF2021</strain>
    </source>
</reference>
<evidence type="ECO:0000313" key="13">
    <source>
        <dbReference type="Proteomes" id="UP001470230"/>
    </source>
</evidence>
<keyword evidence="9 11" id="KW-0862">Zinc</keyword>
<keyword evidence="8 11" id="KW-0378">Hydrolase</keyword>
<gene>
    <name evidence="12" type="ORF">M9Y10_042803</name>
</gene>
<dbReference type="Gene3D" id="2.30.250.10">
    <property type="entry name" value="Aminopeptidase i, Domain 2"/>
    <property type="match status" value="1"/>
</dbReference>
<evidence type="ECO:0000256" key="8">
    <source>
        <dbReference type="ARBA" id="ARBA00022801"/>
    </source>
</evidence>
<dbReference type="PANTHER" id="PTHR28570">
    <property type="entry name" value="ASPARTYL AMINOPEPTIDASE"/>
    <property type="match status" value="1"/>
</dbReference>
<evidence type="ECO:0000256" key="4">
    <source>
        <dbReference type="ARBA" id="ARBA00011965"/>
    </source>
</evidence>
<evidence type="ECO:0000256" key="5">
    <source>
        <dbReference type="ARBA" id="ARBA00022438"/>
    </source>
</evidence>
<comment type="similarity">
    <text evidence="3 11">Belongs to the peptidase M18 family.</text>
</comment>
<dbReference type="PRINTS" id="PR00932">
    <property type="entry name" value="AMINO1PTASE"/>
</dbReference>
<sequence length="412" mass="45818">MEFEEELCQFIEKCPTPFQFTQYASIQLLKAGFENLIEDYSWGENPPKKGFVVRDDRALIAYNIGGYESGIVVGTHCDSPVLRLNFRRDFSNNAIYATGSEYGGAFFSRWFDRPLKVCGSIKLQQGERIPIETDAVAVIPSVDFDVLKKDEDSPRLFRPIFGLPKSTDILKYILDQAGIPLSELRSYELSLIDAQPPKIIGANKEILASSRIDNLTSTFSALKAFLTCEPKNTINVLVVFDYEEVGSEADAGAEGDFLKTVLHKILPNYDSKKFNAFVARSLFVSTDNGQATHPNYMHIFDNTNSAPIGAGVLLKKDARGSYATELSTQVPVRRAADKIGVKLNSSMNRNDYPSGSTIGPIVSTQLGIPTVDIGSPMLAMHSIRETVAVKDVESMMKLLLELYNNYEEYRLK</sequence>
<evidence type="ECO:0000256" key="1">
    <source>
        <dbReference type="ARBA" id="ARBA00001335"/>
    </source>
</evidence>
<dbReference type="InterPro" id="IPR023358">
    <property type="entry name" value="Peptidase_M18_dom2"/>
</dbReference>
<dbReference type="EC" id="3.4.11.21" evidence="4"/>
<dbReference type="EMBL" id="JAPFFF010000008">
    <property type="protein sequence ID" value="KAK8883705.1"/>
    <property type="molecule type" value="Genomic_DNA"/>
</dbReference>
<evidence type="ECO:0000256" key="7">
    <source>
        <dbReference type="ARBA" id="ARBA00022723"/>
    </source>
</evidence>
<dbReference type="SUPFAM" id="SSF53187">
    <property type="entry name" value="Zn-dependent exopeptidases"/>
    <property type="match status" value="1"/>
</dbReference>
<evidence type="ECO:0000256" key="2">
    <source>
        <dbReference type="ARBA" id="ARBA00001947"/>
    </source>
</evidence>
<comment type="caution">
    <text evidence="12">The sequence shown here is derived from an EMBL/GenBank/DDBJ whole genome shotgun (WGS) entry which is preliminary data.</text>
</comment>
<dbReference type="Proteomes" id="UP001470230">
    <property type="component" value="Unassembled WGS sequence"/>
</dbReference>
<evidence type="ECO:0000256" key="3">
    <source>
        <dbReference type="ARBA" id="ARBA00008290"/>
    </source>
</evidence>
<keyword evidence="13" id="KW-1185">Reference proteome</keyword>
<keyword evidence="10 11" id="KW-0482">Metalloprotease</keyword>
<dbReference type="PANTHER" id="PTHR28570:SF3">
    <property type="entry name" value="ASPARTYL AMINOPEPTIDASE"/>
    <property type="match status" value="1"/>
</dbReference>
<evidence type="ECO:0000313" key="12">
    <source>
        <dbReference type="EMBL" id="KAK8883705.1"/>
    </source>
</evidence>
<evidence type="ECO:0000256" key="10">
    <source>
        <dbReference type="ARBA" id="ARBA00023049"/>
    </source>
</evidence>
<evidence type="ECO:0000256" key="9">
    <source>
        <dbReference type="ARBA" id="ARBA00022833"/>
    </source>
</evidence>
<name>A0ABR2JXX7_9EUKA</name>
<protein>
    <recommendedName>
        <fullName evidence="4">aspartyl aminopeptidase</fullName>
        <ecNumber evidence="4">3.4.11.21</ecNumber>
    </recommendedName>
</protein>
<accession>A0ABR2JXX7</accession>